<name>A0A7Y9EVW9_9MICO</name>
<feature type="transmembrane region" description="Helical" evidence="1">
    <location>
        <begin position="66"/>
        <end position="95"/>
    </location>
</feature>
<sequence>MSDPVLAPRNALWGLAITWAFALVAAIVIGIVAPPSSTMTWFIVAFGASVLVSFAVQLVRGEKSGFIFRVGAGALGALIVMGVVSVGLGVVTLLAL</sequence>
<dbReference type="RefSeq" id="WP_179433362.1">
    <property type="nucleotide sequence ID" value="NZ_BAABLC010000002.1"/>
</dbReference>
<protein>
    <submittedName>
        <fullName evidence="2">Uncharacterized protein</fullName>
    </submittedName>
</protein>
<dbReference type="EMBL" id="JACCBH010000001">
    <property type="protein sequence ID" value="NYD54781.1"/>
    <property type="molecule type" value="Genomic_DNA"/>
</dbReference>
<organism evidence="2 3">
    <name type="scientific">Microbacterium pseudoresistens</name>
    <dbReference type="NCBI Taxonomy" id="640634"/>
    <lineage>
        <taxon>Bacteria</taxon>
        <taxon>Bacillati</taxon>
        <taxon>Actinomycetota</taxon>
        <taxon>Actinomycetes</taxon>
        <taxon>Micrococcales</taxon>
        <taxon>Microbacteriaceae</taxon>
        <taxon>Microbacterium</taxon>
    </lineage>
</organism>
<dbReference type="AlphaFoldDB" id="A0A7Y9EVW9"/>
<evidence type="ECO:0000313" key="2">
    <source>
        <dbReference type="EMBL" id="NYD54781.1"/>
    </source>
</evidence>
<comment type="caution">
    <text evidence="2">The sequence shown here is derived from an EMBL/GenBank/DDBJ whole genome shotgun (WGS) entry which is preliminary data.</text>
</comment>
<keyword evidence="1" id="KW-0472">Membrane</keyword>
<keyword evidence="1" id="KW-0812">Transmembrane</keyword>
<dbReference type="Proteomes" id="UP000552045">
    <property type="component" value="Unassembled WGS sequence"/>
</dbReference>
<evidence type="ECO:0000256" key="1">
    <source>
        <dbReference type="SAM" id="Phobius"/>
    </source>
</evidence>
<accession>A0A7Y9EVW9</accession>
<proteinExistence type="predicted"/>
<evidence type="ECO:0000313" key="3">
    <source>
        <dbReference type="Proteomes" id="UP000552045"/>
    </source>
</evidence>
<feature type="transmembrane region" description="Helical" evidence="1">
    <location>
        <begin position="12"/>
        <end position="33"/>
    </location>
</feature>
<reference evidence="2 3" key="1">
    <citation type="submission" date="2020-07" db="EMBL/GenBank/DDBJ databases">
        <title>Sequencing the genomes of 1000 actinobacteria strains.</title>
        <authorList>
            <person name="Klenk H.-P."/>
        </authorList>
    </citation>
    <scope>NUCLEOTIDE SEQUENCE [LARGE SCALE GENOMIC DNA]</scope>
    <source>
        <strain evidence="2 3">DSM 22185</strain>
    </source>
</reference>
<keyword evidence="1" id="KW-1133">Transmembrane helix</keyword>
<feature type="transmembrane region" description="Helical" evidence="1">
    <location>
        <begin position="39"/>
        <end position="59"/>
    </location>
</feature>
<gene>
    <name evidence="2" type="ORF">BKA02_001836</name>
</gene>
<keyword evidence="3" id="KW-1185">Reference proteome</keyword>